<dbReference type="AlphaFoldDB" id="G0URW7"/>
<organism evidence="2">
    <name type="scientific">Trypanosoma congolense (strain IL3000)</name>
    <dbReference type="NCBI Taxonomy" id="1068625"/>
    <lineage>
        <taxon>Eukaryota</taxon>
        <taxon>Discoba</taxon>
        <taxon>Euglenozoa</taxon>
        <taxon>Kinetoplastea</taxon>
        <taxon>Metakinetoplastina</taxon>
        <taxon>Trypanosomatida</taxon>
        <taxon>Trypanosomatidae</taxon>
        <taxon>Trypanosoma</taxon>
        <taxon>Nannomonas</taxon>
    </lineage>
</organism>
<gene>
    <name evidence="2" type="ORF">TCIL3000_8_3480</name>
</gene>
<feature type="transmembrane region" description="Helical" evidence="1">
    <location>
        <begin position="143"/>
        <end position="166"/>
    </location>
</feature>
<keyword evidence="1" id="KW-0472">Membrane</keyword>
<proteinExistence type="predicted"/>
<protein>
    <submittedName>
        <fullName evidence="2">Uncharacterized protein TCIL3000_8_3480</fullName>
    </submittedName>
</protein>
<reference evidence="2" key="1">
    <citation type="journal article" date="2012" name="Proc. Natl. Acad. Sci. U.S.A.">
        <title>Antigenic diversity is generated by distinct evolutionary mechanisms in African trypanosome species.</title>
        <authorList>
            <person name="Jackson A.P."/>
            <person name="Berry A."/>
            <person name="Aslett M."/>
            <person name="Allison H.C."/>
            <person name="Burton P."/>
            <person name="Vavrova-Anderson J."/>
            <person name="Brown R."/>
            <person name="Browne H."/>
            <person name="Corton N."/>
            <person name="Hauser H."/>
            <person name="Gamble J."/>
            <person name="Gilderthorp R."/>
            <person name="Marcello L."/>
            <person name="McQuillan J."/>
            <person name="Otto T.D."/>
            <person name="Quail M.A."/>
            <person name="Sanders M.J."/>
            <person name="van Tonder A."/>
            <person name="Ginger M.L."/>
            <person name="Field M.C."/>
            <person name="Barry J.D."/>
            <person name="Hertz-Fowler C."/>
            <person name="Berriman M."/>
        </authorList>
    </citation>
    <scope>NUCLEOTIDE SEQUENCE</scope>
    <source>
        <strain evidence="2">IL3000</strain>
    </source>
</reference>
<feature type="transmembrane region" description="Helical" evidence="1">
    <location>
        <begin position="110"/>
        <end position="131"/>
    </location>
</feature>
<evidence type="ECO:0000313" key="2">
    <source>
        <dbReference type="EMBL" id="CCC92129.1"/>
    </source>
</evidence>
<sequence length="167" mass="18267">MIGIYSFAAERRHTFCVSSSLPLRFWLKVFSTAGDSHQKRSSSRAVCVECGCASAPLGLWCGEVKWAAISAPVECWMLNKGYGEITCRSGGGGGMNAWWFCSATGNTNKAVGMCVYLSCVCVYVLGSYFGWRVSLTDSWTRPICLLGLHIEYALNLYISSIVFLVIA</sequence>
<evidence type="ECO:0000256" key="1">
    <source>
        <dbReference type="SAM" id="Phobius"/>
    </source>
</evidence>
<accession>G0URW7</accession>
<name>G0URW7_TRYCI</name>
<keyword evidence="1" id="KW-1133">Transmembrane helix</keyword>
<dbReference type="VEuPathDB" id="TriTrypDB:TcIL3000_8_3480"/>
<keyword evidence="1" id="KW-0812">Transmembrane</keyword>
<dbReference type="EMBL" id="HE575321">
    <property type="protein sequence ID" value="CCC92129.1"/>
    <property type="molecule type" value="Genomic_DNA"/>
</dbReference>